<dbReference type="OrthoDB" id="8479357at2"/>
<dbReference type="PROSITE" id="PS50931">
    <property type="entry name" value="HTH_LYSR"/>
    <property type="match status" value="1"/>
</dbReference>
<evidence type="ECO:0000256" key="4">
    <source>
        <dbReference type="ARBA" id="ARBA00023163"/>
    </source>
</evidence>
<dbReference type="InterPro" id="IPR036388">
    <property type="entry name" value="WH-like_DNA-bd_sf"/>
</dbReference>
<dbReference type="GO" id="GO:0003700">
    <property type="term" value="F:DNA-binding transcription factor activity"/>
    <property type="evidence" value="ECO:0007669"/>
    <property type="project" value="InterPro"/>
</dbReference>
<evidence type="ECO:0000313" key="7">
    <source>
        <dbReference type="Proteomes" id="UP000231658"/>
    </source>
</evidence>
<dbReference type="EMBL" id="FLYE01000034">
    <property type="protein sequence ID" value="SCA57163.1"/>
    <property type="molecule type" value="Genomic_DNA"/>
</dbReference>
<dbReference type="STRING" id="1867952.MTBPR1_40186"/>
<accession>A0A1C3RIR7</accession>
<proteinExistence type="inferred from homology"/>
<dbReference type="InterPro" id="IPR050950">
    <property type="entry name" value="HTH-type_LysR_regulators"/>
</dbReference>
<keyword evidence="4" id="KW-0804">Transcription</keyword>
<name>A0A1C3RIR7_9PROT</name>
<dbReference type="PANTHER" id="PTHR30419:SF30">
    <property type="entry name" value="LYSR FAMILY TRANSCRIPTIONAL REGULATOR"/>
    <property type="match status" value="1"/>
</dbReference>
<dbReference type="FunFam" id="1.10.10.10:FF:000001">
    <property type="entry name" value="LysR family transcriptional regulator"/>
    <property type="match status" value="1"/>
</dbReference>
<dbReference type="InterPro" id="IPR036390">
    <property type="entry name" value="WH_DNA-bd_sf"/>
</dbReference>
<reference evidence="6 7" key="1">
    <citation type="submission" date="2016-07" db="EMBL/GenBank/DDBJ databases">
        <authorList>
            <person name="Lefevre C.T."/>
        </authorList>
    </citation>
    <scope>NUCLEOTIDE SEQUENCE [LARGE SCALE GENOMIC DNA]</scope>
    <source>
        <strain evidence="6">PR1</strain>
    </source>
</reference>
<dbReference type="PRINTS" id="PR00039">
    <property type="entry name" value="HTHLYSR"/>
</dbReference>
<dbReference type="SUPFAM" id="SSF46785">
    <property type="entry name" value="Winged helix' DNA-binding domain"/>
    <property type="match status" value="1"/>
</dbReference>
<dbReference type="InterPro" id="IPR000847">
    <property type="entry name" value="LysR_HTH_N"/>
</dbReference>
<dbReference type="SUPFAM" id="SSF53850">
    <property type="entry name" value="Periplasmic binding protein-like II"/>
    <property type="match status" value="1"/>
</dbReference>
<dbReference type="Pfam" id="PF00126">
    <property type="entry name" value="HTH_1"/>
    <property type="match status" value="1"/>
</dbReference>
<comment type="similarity">
    <text evidence="1">Belongs to the LysR transcriptional regulatory family.</text>
</comment>
<dbReference type="Pfam" id="PF03466">
    <property type="entry name" value="LysR_substrate"/>
    <property type="match status" value="1"/>
</dbReference>
<protein>
    <submittedName>
        <fullName evidence="6">LysR family transcriptional regulator</fullName>
    </submittedName>
</protein>
<dbReference type="RefSeq" id="WP_069189205.1">
    <property type="nucleotide sequence ID" value="NZ_FLYE01000034.1"/>
</dbReference>
<dbReference type="AlphaFoldDB" id="A0A1C3RIR7"/>
<evidence type="ECO:0000256" key="2">
    <source>
        <dbReference type="ARBA" id="ARBA00023015"/>
    </source>
</evidence>
<keyword evidence="7" id="KW-1185">Reference proteome</keyword>
<evidence type="ECO:0000259" key="5">
    <source>
        <dbReference type="PROSITE" id="PS50931"/>
    </source>
</evidence>
<evidence type="ECO:0000256" key="3">
    <source>
        <dbReference type="ARBA" id="ARBA00023125"/>
    </source>
</evidence>
<dbReference type="Gene3D" id="3.40.190.290">
    <property type="match status" value="1"/>
</dbReference>
<dbReference type="GO" id="GO:0005829">
    <property type="term" value="C:cytosol"/>
    <property type="evidence" value="ECO:0007669"/>
    <property type="project" value="TreeGrafter"/>
</dbReference>
<evidence type="ECO:0000313" key="6">
    <source>
        <dbReference type="EMBL" id="SCA57163.1"/>
    </source>
</evidence>
<feature type="domain" description="HTH lysR-type" evidence="5">
    <location>
        <begin position="1"/>
        <end position="58"/>
    </location>
</feature>
<keyword evidence="3" id="KW-0238">DNA-binding</keyword>
<gene>
    <name evidence="6" type="ORF">MTBPR1_40186</name>
</gene>
<dbReference type="GO" id="GO:0003677">
    <property type="term" value="F:DNA binding"/>
    <property type="evidence" value="ECO:0007669"/>
    <property type="project" value="UniProtKB-KW"/>
</dbReference>
<dbReference type="PANTHER" id="PTHR30419">
    <property type="entry name" value="HTH-TYPE TRANSCRIPTIONAL REGULATOR YBHD"/>
    <property type="match status" value="1"/>
</dbReference>
<dbReference type="Gene3D" id="1.10.10.10">
    <property type="entry name" value="Winged helix-like DNA-binding domain superfamily/Winged helix DNA-binding domain"/>
    <property type="match status" value="1"/>
</dbReference>
<evidence type="ECO:0000256" key="1">
    <source>
        <dbReference type="ARBA" id="ARBA00009437"/>
    </source>
</evidence>
<dbReference type="InterPro" id="IPR005119">
    <property type="entry name" value="LysR_subst-bd"/>
</dbReference>
<keyword evidence="2" id="KW-0805">Transcription regulation</keyword>
<dbReference type="Proteomes" id="UP000231658">
    <property type="component" value="Unassembled WGS sequence"/>
</dbReference>
<sequence>MDLKQLRSFLHVAETGSLSKAAKRLNVTQPALSRQIRLLEEDAGVALFIRTGRGVLLSEAGALLEGRARVLSEEMERLKMDMTAFAGTVQGEVRLGLPPSVGLVLAGPVIERFRADYPNVRLRVTQLLSGALQDALLEGRMDIGVLFEGNVSSQLHSEPLWSEQLYFITAPTQPWASRKEVTLEECLEQPFILPGTKHGLRDLLDKEAAKIGKAINVVVEAESLAIQTELVCRALGSTILSYEACKSHVEAGRLIALPLVNPTVERVSTLVWSKDYPLTMAAQAMSEVIRESAAKVFTPL</sequence>
<organism evidence="6 7">
    <name type="scientific">Candidatus Terasakiella magnetica</name>
    <dbReference type="NCBI Taxonomy" id="1867952"/>
    <lineage>
        <taxon>Bacteria</taxon>
        <taxon>Pseudomonadati</taxon>
        <taxon>Pseudomonadota</taxon>
        <taxon>Alphaproteobacteria</taxon>
        <taxon>Rhodospirillales</taxon>
        <taxon>Terasakiellaceae</taxon>
        <taxon>Terasakiella</taxon>
    </lineage>
</organism>